<name>A0A133VQW1_9EURY</name>
<evidence type="ECO:0000256" key="4">
    <source>
        <dbReference type="ARBA" id="ARBA00023274"/>
    </source>
</evidence>
<dbReference type="InterPro" id="IPR037121">
    <property type="entry name" value="Ribosomal_bL25_C"/>
</dbReference>
<feature type="compositionally biased region" description="Acidic residues" evidence="5">
    <location>
        <begin position="183"/>
        <end position="229"/>
    </location>
</feature>
<evidence type="ECO:0000313" key="9">
    <source>
        <dbReference type="Proteomes" id="UP000070175"/>
    </source>
</evidence>
<sequence>MANLTAEKRDKEKSNNALREQGQLPAVVYGPERKDQAIKMQTKEFRKAYHQAGRSSLIDLKVGEKRDKVLIYDIQKHPVSGDPLHVDFYQPSLEGKVEVEVPLNFTGESNAVENLNGTLIRDITKLKVESPPREIPDEIEVDISPLEEFSDDLQVKDLEVPAEVEILEDPETIVASVVPPKEVEEELEQPIEEEIEEIETVEEAEETEEIEQAEEEEEITEQEAAEGEPEQEKPQ</sequence>
<dbReference type="InterPro" id="IPR001021">
    <property type="entry name" value="Ribosomal_bL25_long"/>
</dbReference>
<evidence type="ECO:0000259" key="7">
    <source>
        <dbReference type="Pfam" id="PF14693"/>
    </source>
</evidence>
<dbReference type="InterPro" id="IPR011035">
    <property type="entry name" value="Ribosomal_bL25/Gln-tRNA_synth"/>
</dbReference>
<proteinExistence type="inferred from homology"/>
<comment type="caution">
    <text evidence="8">The sequence shown here is derived from an EMBL/GenBank/DDBJ whole genome shotgun (WGS) entry which is preliminary data.</text>
</comment>
<evidence type="ECO:0000256" key="3">
    <source>
        <dbReference type="ARBA" id="ARBA00022980"/>
    </source>
</evidence>
<keyword evidence="9" id="KW-1185">Reference proteome</keyword>
<dbReference type="EMBL" id="LHYJ01000001">
    <property type="protein sequence ID" value="KXB08846.1"/>
    <property type="molecule type" value="Genomic_DNA"/>
</dbReference>
<dbReference type="InterPro" id="IPR020930">
    <property type="entry name" value="Ribosomal_uL5_bac-type"/>
</dbReference>
<feature type="region of interest" description="Disordered" evidence="5">
    <location>
        <begin position="179"/>
        <end position="235"/>
    </location>
</feature>
<protein>
    <submittedName>
        <fullName evidence="8">Uncharacterized protein</fullName>
    </submittedName>
</protein>
<accession>A0A133VQW1</accession>
<feature type="domain" description="Large ribosomal subunit protein bL25 L25" evidence="6">
    <location>
        <begin position="4"/>
        <end position="88"/>
    </location>
</feature>
<evidence type="ECO:0000256" key="5">
    <source>
        <dbReference type="SAM" id="MobiDB-lite"/>
    </source>
</evidence>
<dbReference type="HAMAP" id="MF_01334">
    <property type="entry name" value="Ribosomal_bL25_CTC"/>
    <property type="match status" value="1"/>
</dbReference>
<dbReference type="InterPro" id="IPR020056">
    <property type="entry name" value="Rbsml_bL25/Gln-tRNA_synth_N"/>
</dbReference>
<evidence type="ECO:0000256" key="1">
    <source>
        <dbReference type="ARBA" id="ARBA00022730"/>
    </source>
</evidence>
<dbReference type="Proteomes" id="UP000070175">
    <property type="component" value="Unassembled WGS sequence"/>
</dbReference>
<keyword evidence="4" id="KW-0687">Ribonucleoprotein</keyword>
<keyword evidence="2" id="KW-0694">RNA-binding</keyword>
<dbReference type="PANTHER" id="PTHR33284">
    <property type="entry name" value="RIBOSOMAL PROTEIN L25/GLN-TRNA SYNTHETASE, ANTI-CODON-BINDING DOMAIN-CONTAINING PROTEIN"/>
    <property type="match status" value="1"/>
</dbReference>
<feature type="domain" description="Large ribosomal subunit protein bL25 beta" evidence="7">
    <location>
        <begin position="96"/>
        <end position="181"/>
    </location>
</feature>
<feature type="compositionally biased region" description="Basic and acidic residues" evidence="5">
    <location>
        <begin position="1"/>
        <end position="14"/>
    </location>
</feature>
<dbReference type="AlphaFoldDB" id="A0A133VQW1"/>
<reference evidence="8 9" key="1">
    <citation type="journal article" date="2016" name="Sci. Rep.">
        <title>Metabolic traits of an uncultured archaeal lineage -MSBL1- from brine pools of the Red Sea.</title>
        <authorList>
            <person name="Mwirichia R."/>
            <person name="Alam I."/>
            <person name="Rashid M."/>
            <person name="Vinu M."/>
            <person name="Ba-Alawi W."/>
            <person name="Anthony Kamau A."/>
            <person name="Kamanda Ngugi D."/>
            <person name="Goker M."/>
            <person name="Klenk H.P."/>
            <person name="Bajic V."/>
            <person name="Stingl U."/>
        </authorList>
    </citation>
    <scope>NUCLEOTIDE SEQUENCE [LARGE SCALE GENOMIC DNA]</scope>
    <source>
        <strain evidence="8">SCGC-AAA382N08</strain>
    </source>
</reference>
<feature type="region of interest" description="Disordered" evidence="5">
    <location>
        <begin position="1"/>
        <end position="30"/>
    </location>
</feature>
<dbReference type="InterPro" id="IPR020057">
    <property type="entry name" value="Ribosomal_bL25_b-dom"/>
</dbReference>
<dbReference type="Gene3D" id="2.40.240.10">
    <property type="entry name" value="Ribosomal Protein L25, Chain P"/>
    <property type="match status" value="1"/>
</dbReference>
<evidence type="ECO:0000256" key="2">
    <source>
        <dbReference type="ARBA" id="ARBA00022884"/>
    </source>
</evidence>
<dbReference type="NCBIfam" id="TIGR00731">
    <property type="entry name" value="bL25_bact_ctc"/>
    <property type="match status" value="1"/>
</dbReference>
<keyword evidence="1" id="KW-0699">rRNA-binding</keyword>
<dbReference type="GO" id="GO:0003735">
    <property type="term" value="F:structural constituent of ribosome"/>
    <property type="evidence" value="ECO:0007669"/>
    <property type="project" value="InterPro"/>
</dbReference>
<dbReference type="GO" id="GO:0022625">
    <property type="term" value="C:cytosolic large ribosomal subunit"/>
    <property type="evidence" value="ECO:0007669"/>
    <property type="project" value="TreeGrafter"/>
</dbReference>
<dbReference type="InterPro" id="IPR029751">
    <property type="entry name" value="Ribosomal_L25_dom"/>
</dbReference>
<organism evidence="8 9">
    <name type="scientific">candidate division MSBL1 archaeon SCGC-AAA382N08</name>
    <dbReference type="NCBI Taxonomy" id="1698285"/>
    <lineage>
        <taxon>Archaea</taxon>
        <taxon>Methanobacteriati</taxon>
        <taxon>Methanobacteriota</taxon>
        <taxon>candidate division MSBL1</taxon>
    </lineage>
</organism>
<evidence type="ECO:0000259" key="6">
    <source>
        <dbReference type="Pfam" id="PF01386"/>
    </source>
</evidence>
<dbReference type="GO" id="GO:0006412">
    <property type="term" value="P:translation"/>
    <property type="evidence" value="ECO:0007669"/>
    <property type="project" value="InterPro"/>
</dbReference>
<keyword evidence="3" id="KW-0689">Ribosomal protein</keyword>
<dbReference type="CDD" id="cd00495">
    <property type="entry name" value="Ribosomal_L25_TL5_CTC"/>
    <property type="match status" value="1"/>
</dbReference>
<dbReference type="GO" id="GO:0008097">
    <property type="term" value="F:5S rRNA binding"/>
    <property type="evidence" value="ECO:0007669"/>
    <property type="project" value="InterPro"/>
</dbReference>
<dbReference type="Pfam" id="PF01386">
    <property type="entry name" value="Ribosomal_L25p"/>
    <property type="match status" value="1"/>
</dbReference>
<gene>
    <name evidence="8" type="ORF">AKJ56_00080</name>
</gene>
<dbReference type="Pfam" id="PF14693">
    <property type="entry name" value="Ribosomal_TL5_C"/>
    <property type="match status" value="1"/>
</dbReference>
<evidence type="ECO:0000313" key="8">
    <source>
        <dbReference type="EMBL" id="KXB08846.1"/>
    </source>
</evidence>
<dbReference type="PANTHER" id="PTHR33284:SF1">
    <property type="entry name" value="RIBOSOMAL PROTEIN L25_GLN-TRNA SYNTHETASE, ANTI-CODON-BINDING DOMAIN-CONTAINING PROTEIN"/>
    <property type="match status" value="1"/>
</dbReference>
<dbReference type="SUPFAM" id="SSF50715">
    <property type="entry name" value="Ribosomal protein L25-like"/>
    <property type="match status" value="1"/>
</dbReference>
<dbReference type="Gene3D" id="2.170.120.20">
    <property type="entry name" value="Ribosomal protein L25, beta domain"/>
    <property type="match status" value="1"/>
</dbReference>